<dbReference type="EMBL" id="BLXT01004580">
    <property type="protein sequence ID" value="GFO14885.1"/>
    <property type="molecule type" value="Genomic_DNA"/>
</dbReference>
<dbReference type="AlphaFoldDB" id="A0AAV4B5I8"/>
<evidence type="ECO:0000313" key="2">
    <source>
        <dbReference type="EMBL" id="GFO14885.1"/>
    </source>
</evidence>
<keyword evidence="3" id="KW-1185">Reference proteome</keyword>
<dbReference type="Proteomes" id="UP000735302">
    <property type="component" value="Unassembled WGS sequence"/>
</dbReference>
<feature type="region of interest" description="Disordered" evidence="1">
    <location>
        <begin position="77"/>
        <end position="102"/>
    </location>
</feature>
<proteinExistence type="predicted"/>
<evidence type="ECO:0000256" key="1">
    <source>
        <dbReference type="SAM" id="MobiDB-lite"/>
    </source>
</evidence>
<protein>
    <submittedName>
        <fullName evidence="2">Uncharacterized protein</fullName>
    </submittedName>
</protein>
<name>A0AAV4B5I8_9GAST</name>
<organism evidence="2 3">
    <name type="scientific">Plakobranchus ocellatus</name>
    <dbReference type="NCBI Taxonomy" id="259542"/>
    <lineage>
        <taxon>Eukaryota</taxon>
        <taxon>Metazoa</taxon>
        <taxon>Spiralia</taxon>
        <taxon>Lophotrochozoa</taxon>
        <taxon>Mollusca</taxon>
        <taxon>Gastropoda</taxon>
        <taxon>Heterobranchia</taxon>
        <taxon>Euthyneura</taxon>
        <taxon>Panpulmonata</taxon>
        <taxon>Sacoglossa</taxon>
        <taxon>Placobranchoidea</taxon>
        <taxon>Plakobranchidae</taxon>
        <taxon>Plakobranchus</taxon>
    </lineage>
</organism>
<evidence type="ECO:0000313" key="3">
    <source>
        <dbReference type="Proteomes" id="UP000735302"/>
    </source>
</evidence>
<sequence length="102" mass="11544">MLDTSAIAADVIFKMKYPDDPLLSTQRRAEFIRTVGKDLMRFQMLRRFQVLVKASRPLRGVMRACLQYMGLPMEEGPATAATTTATETKKRGRCGMSTRRAQ</sequence>
<accession>A0AAV4B5I8</accession>
<gene>
    <name evidence="2" type="ORF">PoB_004139000</name>
</gene>
<reference evidence="2 3" key="1">
    <citation type="journal article" date="2021" name="Elife">
        <title>Chloroplast acquisition without the gene transfer in kleptoplastic sea slugs, Plakobranchus ocellatus.</title>
        <authorList>
            <person name="Maeda T."/>
            <person name="Takahashi S."/>
            <person name="Yoshida T."/>
            <person name="Shimamura S."/>
            <person name="Takaki Y."/>
            <person name="Nagai Y."/>
            <person name="Toyoda A."/>
            <person name="Suzuki Y."/>
            <person name="Arimoto A."/>
            <person name="Ishii H."/>
            <person name="Satoh N."/>
            <person name="Nishiyama T."/>
            <person name="Hasebe M."/>
            <person name="Maruyama T."/>
            <person name="Minagawa J."/>
            <person name="Obokata J."/>
            <person name="Shigenobu S."/>
        </authorList>
    </citation>
    <scope>NUCLEOTIDE SEQUENCE [LARGE SCALE GENOMIC DNA]</scope>
</reference>
<comment type="caution">
    <text evidence="2">The sequence shown here is derived from an EMBL/GenBank/DDBJ whole genome shotgun (WGS) entry which is preliminary data.</text>
</comment>